<dbReference type="AlphaFoldDB" id="A0A371EST0"/>
<gene>
    <name evidence="1" type="ORF">CR513_51850</name>
</gene>
<sequence length="281" mass="31517">MGNAKILEEVEFEKEENIRNVVFEEESVNDIGQVLVPITIQETTPVIGDNVQTIVPDIVLEQDYDEILRDRSQGLEIIGYSDSDFARCQDNKPSTYGYIYMLARGAISWKSGIPEFPVDDPDMSIPPNKHHQLFLIKTMEVQAQFATSTVITIGSSWFGFTSTKSALMKVMRGVCLDDHLHEYCFFLGLFLVSYLDLVPSIEDGDGGYVAHIQLGAPLAQVPLSNPEESNILQFSFHPMDMDIHGWIENQQVKASCLILIRVLWCGSYDMDILIGFAPSLS</sequence>
<organism evidence="1 2">
    <name type="scientific">Mucuna pruriens</name>
    <name type="common">Velvet bean</name>
    <name type="synonym">Dolichos pruriens</name>
    <dbReference type="NCBI Taxonomy" id="157652"/>
    <lineage>
        <taxon>Eukaryota</taxon>
        <taxon>Viridiplantae</taxon>
        <taxon>Streptophyta</taxon>
        <taxon>Embryophyta</taxon>
        <taxon>Tracheophyta</taxon>
        <taxon>Spermatophyta</taxon>
        <taxon>Magnoliopsida</taxon>
        <taxon>eudicotyledons</taxon>
        <taxon>Gunneridae</taxon>
        <taxon>Pentapetalae</taxon>
        <taxon>rosids</taxon>
        <taxon>fabids</taxon>
        <taxon>Fabales</taxon>
        <taxon>Fabaceae</taxon>
        <taxon>Papilionoideae</taxon>
        <taxon>50 kb inversion clade</taxon>
        <taxon>NPAAA clade</taxon>
        <taxon>indigoferoid/millettioid clade</taxon>
        <taxon>Phaseoleae</taxon>
        <taxon>Mucuna</taxon>
    </lineage>
</organism>
<name>A0A371EST0_MUCPR</name>
<evidence type="ECO:0000313" key="1">
    <source>
        <dbReference type="EMBL" id="RDX69083.1"/>
    </source>
</evidence>
<evidence type="ECO:0000313" key="2">
    <source>
        <dbReference type="Proteomes" id="UP000257109"/>
    </source>
</evidence>
<reference evidence="1" key="1">
    <citation type="submission" date="2018-05" db="EMBL/GenBank/DDBJ databases">
        <title>Draft genome of Mucuna pruriens seed.</title>
        <authorList>
            <person name="Nnadi N.E."/>
            <person name="Vos R."/>
            <person name="Hasami M.H."/>
            <person name="Devisetty U.K."/>
            <person name="Aguiy J.C."/>
        </authorList>
    </citation>
    <scope>NUCLEOTIDE SEQUENCE [LARGE SCALE GENOMIC DNA]</scope>
    <source>
        <strain evidence="1">JCA_2017</strain>
    </source>
</reference>
<accession>A0A371EST0</accession>
<keyword evidence="2" id="KW-1185">Reference proteome</keyword>
<dbReference type="EMBL" id="QJKJ01012266">
    <property type="protein sequence ID" value="RDX69083.1"/>
    <property type="molecule type" value="Genomic_DNA"/>
</dbReference>
<protein>
    <submittedName>
        <fullName evidence="1">Uncharacterized protein</fullName>
    </submittedName>
</protein>
<proteinExistence type="predicted"/>
<dbReference type="Proteomes" id="UP000257109">
    <property type="component" value="Unassembled WGS sequence"/>
</dbReference>
<feature type="non-terminal residue" evidence="1">
    <location>
        <position position="1"/>
    </location>
</feature>
<comment type="caution">
    <text evidence="1">The sequence shown here is derived from an EMBL/GenBank/DDBJ whole genome shotgun (WGS) entry which is preliminary data.</text>
</comment>